<dbReference type="AlphaFoldDB" id="A0A0E9TDD6"/>
<reference evidence="1" key="2">
    <citation type="journal article" date="2015" name="Fish Shellfish Immunol.">
        <title>Early steps in the European eel (Anguilla anguilla)-Vibrio vulnificus interaction in the gills: Role of the RtxA13 toxin.</title>
        <authorList>
            <person name="Callol A."/>
            <person name="Pajuelo D."/>
            <person name="Ebbesson L."/>
            <person name="Teles M."/>
            <person name="MacKenzie S."/>
            <person name="Amaro C."/>
        </authorList>
    </citation>
    <scope>NUCLEOTIDE SEQUENCE</scope>
</reference>
<organism evidence="1">
    <name type="scientific">Anguilla anguilla</name>
    <name type="common">European freshwater eel</name>
    <name type="synonym">Muraena anguilla</name>
    <dbReference type="NCBI Taxonomy" id="7936"/>
    <lineage>
        <taxon>Eukaryota</taxon>
        <taxon>Metazoa</taxon>
        <taxon>Chordata</taxon>
        <taxon>Craniata</taxon>
        <taxon>Vertebrata</taxon>
        <taxon>Euteleostomi</taxon>
        <taxon>Actinopterygii</taxon>
        <taxon>Neopterygii</taxon>
        <taxon>Teleostei</taxon>
        <taxon>Anguilliformes</taxon>
        <taxon>Anguillidae</taxon>
        <taxon>Anguilla</taxon>
    </lineage>
</organism>
<name>A0A0E9TDD6_ANGAN</name>
<proteinExistence type="predicted"/>
<accession>A0A0E9TDD6</accession>
<dbReference type="EMBL" id="GBXM01056858">
    <property type="protein sequence ID" value="JAH51719.1"/>
    <property type="molecule type" value="Transcribed_RNA"/>
</dbReference>
<protein>
    <submittedName>
        <fullName evidence="1">Uncharacterized protein</fullName>
    </submittedName>
</protein>
<sequence>MLLYSLQLLLRCQIKGKLGDTFRE</sequence>
<evidence type="ECO:0000313" key="1">
    <source>
        <dbReference type="EMBL" id="JAH51719.1"/>
    </source>
</evidence>
<reference evidence="1" key="1">
    <citation type="submission" date="2014-11" db="EMBL/GenBank/DDBJ databases">
        <authorList>
            <person name="Amaro Gonzalez C."/>
        </authorList>
    </citation>
    <scope>NUCLEOTIDE SEQUENCE</scope>
</reference>